<accession>A0A565CKX5</accession>
<organism evidence="1 2">
    <name type="scientific">Arabis nemorensis</name>
    <dbReference type="NCBI Taxonomy" id="586526"/>
    <lineage>
        <taxon>Eukaryota</taxon>
        <taxon>Viridiplantae</taxon>
        <taxon>Streptophyta</taxon>
        <taxon>Embryophyta</taxon>
        <taxon>Tracheophyta</taxon>
        <taxon>Spermatophyta</taxon>
        <taxon>Magnoliopsida</taxon>
        <taxon>eudicotyledons</taxon>
        <taxon>Gunneridae</taxon>
        <taxon>Pentapetalae</taxon>
        <taxon>rosids</taxon>
        <taxon>malvids</taxon>
        <taxon>Brassicales</taxon>
        <taxon>Brassicaceae</taxon>
        <taxon>Arabideae</taxon>
        <taxon>Arabis</taxon>
    </lineage>
</organism>
<dbReference type="AlphaFoldDB" id="A0A565CKX5"/>
<dbReference type="Proteomes" id="UP000489600">
    <property type="component" value="Unassembled WGS sequence"/>
</dbReference>
<gene>
    <name evidence="1" type="ORF">ANE_LOCUS24691</name>
</gene>
<reference evidence="1" key="1">
    <citation type="submission" date="2019-07" db="EMBL/GenBank/DDBJ databases">
        <authorList>
            <person name="Dittberner H."/>
        </authorList>
    </citation>
    <scope>NUCLEOTIDE SEQUENCE [LARGE SCALE GENOMIC DNA]</scope>
</reference>
<evidence type="ECO:0000313" key="1">
    <source>
        <dbReference type="EMBL" id="VVB14247.1"/>
    </source>
</evidence>
<protein>
    <submittedName>
        <fullName evidence="1">Uncharacterized protein</fullName>
    </submittedName>
</protein>
<keyword evidence="2" id="KW-1185">Reference proteome</keyword>
<proteinExistence type="predicted"/>
<sequence length="69" mass="7622">MSSIRGTGNSVEDVLKATLEYLQDNPNVSCFSENRATALKTLRTKPMIILEESIMLKANFKSIGLVFGE</sequence>
<evidence type="ECO:0000313" key="2">
    <source>
        <dbReference type="Proteomes" id="UP000489600"/>
    </source>
</evidence>
<name>A0A565CKX5_9BRAS</name>
<dbReference type="EMBL" id="CABITT030000008">
    <property type="protein sequence ID" value="VVB14247.1"/>
    <property type="molecule type" value="Genomic_DNA"/>
</dbReference>
<comment type="caution">
    <text evidence="1">The sequence shown here is derived from an EMBL/GenBank/DDBJ whole genome shotgun (WGS) entry which is preliminary data.</text>
</comment>